<dbReference type="InterPro" id="IPR029045">
    <property type="entry name" value="ClpP/crotonase-like_dom_sf"/>
</dbReference>
<gene>
    <name evidence="5" type="ORF">SAMN04488094_101593</name>
</gene>
<evidence type="ECO:0000256" key="2">
    <source>
        <dbReference type="ARBA" id="ARBA00011915"/>
    </source>
</evidence>
<dbReference type="PANTHER" id="PTHR43176">
    <property type="entry name" value="3-HYDROXYISOBUTYRYL-COA HYDROLASE-RELATED"/>
    <property type="match status" value="1"/>
</dbReference>
<dbReference type="GO" id="GO:0006574">
    <property type="term" value="P:L-valine catabolic process"/>
    <property type="evidence" value="ECO:0007669"/>
    <property type="project" value="TreeGrafter"/>
</dbReference>
<dbReference type="PANTHER" id="PTHR43176:SF3">
    <property type="entry name" value="3-HYDROXYISOBUTYRYL-COA HYDROLASE, MITOCHONDRIAL"/>
    <property type="match status" value="1"/>
</dbReference>
<dbReference type="GO" id="GO:0003860">
    <property type="term" value="F:3-hydroxyisobutyryl-CoA hydrolase activity"/>
    <property type="evidence" value="ECO:0007669"/>
    <property type="project" value="UniProtKB-EC"/>
</dbReference>
<dbReference type="STRING" id="441112.SAMN04488094_101593"/>
<dbReference type="NCBIfam" id="NF004127">
    <property type="entry name" value="PRK05617.1"/>
    <property type="match status" value="1"/>
</dbReference>
<dbReference type="EMBL" id="FOLG01000001">
    <property type="protein sequence ID" value="SFB81180.1"/>
    <property type="molecule type" value="Genomic_DNA"/>
</dbReference>
<dbReference type="RefSeq" id="WP_093359151.1">
    <property type="nucleotide sequence ID" value="NZ_FOLG01000001.1"/>
</dbReference>
<reference evidence="5 6" key="1">
    <citation type="submission" date="2016-10" db="EMBL/GenBank/DDBJ databases">
        <authorList>
            <person name="de Groot N.N."/>
        </authorList>
    </citation>
    <scope>NUCLEOTIDE SEQUENCE [LARGE SCALE GENOMIC DNA]</scope>
    <source>
        <strain evidence="5 6">DSM 19548</strain>
    </source>
</reference>
<name>A0A1I1E873_9RHOB</name>
<dbReference type="InterPro" id="IPR032259">
    <property type="entry name" value="HIBYL-CoA-H"/>
</dbReference>
<evidence type="ECO:0000256" key="3">
    <source>
        <dbReference type="ARBA" id="ARBA00022801"/>
    </source>
</evidence>
<dbReference type="Pfam" id="PF16113">
    <property type="entry name" value="ECH_2"/>
    <property type="match status" value="1"/>
</dbReference>
<organism evidence="5 6">
    <name type="scientific">Tropicimonas isoalkanivorans</name>
    <dbReference type="NCBI Taxonomy" id="441112"/>
    <lineage>
        <taxon>Bacteria</taxon>
        <taxon>Pseudomonadati</taxon>
        <taxon>Pseudomonadota</taxon>
        <taxon>Alphaproteobacteria</taxon>
        <taxon>Rhodobacterales</taxon>
        <taxon>Roseobacteraceae</taxon>
        <taxon>Tropicimonas</taxon>
    </lineage>
</organism>
<dbReference type="AlphaFoldDB" id="A0A1I1E873"/>
<dbReference type="CDD" id="cd06558">
    <property type="entry name" value="crotonase-like"/>
    <property type="match status" value="1"/>
</dbReference>
<dbReference type="Proteomes" id="UP000198728">
    <property type="component" value="Unassembled WGS sequence"/>
</dbReference>
<feature type="domain" description="Enoyl-CoA hydratase/isomerase" evidence="4">
    <location>
        <begin position="13"/>
        <end position="333"/>
    </location>
</feature>
<sequence>MTDILIRQTGRAGRITLTRPNALNALSYPMCREIDTALRAWTDDSAVELVVMDAEGEKAFCAGGDIAEIHATASAGNYDHGRDFWRDEYRMNARIAAYPKPVVSFLHGFTMGGGVGIGCHGSHRVVGETTRIAMPECGIGLIPDVGGTWLLARAPGRIGAYLGITGARMAAADALLAGFADHFIPLSAWPDLIARLEQTGDASLVAAAATDAPDEGTLAADRAEIDRHFGARTIAEIRQNLVSADTPLARRAREAVDRNSPLSMACTLEAILRLHGATDIREALRQEYRFTYRSLERGDLLEGIRAAIIDKDRTPKWRFTPQEVTPDLVDEMLAPLGAAELEFADG</sequence>
<evidence type="ECO:0000259" key="4">
    <source>
        <dbReference type="Pfam" id="PF16113"/>
    </source>
</evidence>
<keyword evidence="3" id="KW-0378">Hydrolase</keyword>
<dbReference type="EC" id="3.1.2.4" evidence="2"/>
<accession>A0A1I1E873</accession>
<dbReference type="SUPFAM" id="SSF52096">
    <property type="entry name" value="ClpP/crotonase"/>
    <property type="match status" value="1"/>
</dbReference>
<protein>
    <recommendedName>
        <fullName evidence="2">3-hydroxyisobutyryl-CoA hydrolase</fullName>
        <ecNumber evidence="2">3.1.2.4</ecNumber>
    </recommendedName>
</protein>
<evidence type="ECO:0000313" key="5">
    <source>
        <dbReference type="EMBL" id="SFB81180.1"/>
    </source>
</evidence>
<proteinExistence type="predicted"/>
<dbReference type="OrthoDB" id="9790967at2"/>
<dbReference type="Gene3D" id="3.90.226.10">
    <property type="entry name" value="2-enoyl-CoA Hydratase, Chain A, domain 1"/>
    <property type="match status" value="1"/>
</dbReference>
<evidence type="ECO:0000313" key="6">
    <source>
        <dbReference type="Proteomes" id="UP000198728"/>
    </source>
</evidence>
<comment type="catalytic activity">
    <reaction evidence="1">
        <text>3-hydroxy-2-methylpropanoyl-CoA + H2O = 3-hydroxy-2-methylpropanoate + CoA + H(+)</text>
        <dbReference type="Rhea" id="RHEA:20888"/>
        <dbReference type="ChEBI" id="CHEBI:11805"/>
        <dbReference type="ChEBI" id="CHEBI:15377"/>
        <dbReference type="ChEBI" id="CHEBI:15378"/>
        <dbReference type="ChEBI" id="CHEBI:57287"/>
        <dbReference type="ChEBI" id="CHEBI:57340"/>
        <dbReference type="EC" id="3.1.2.4"/>
    </reaction>
</comment>
<dbReference type="GO" id="GO:0005829">
    <property type="term" value="C:cytosol"/>
    <property type="evidence" value="ECO:0007669"/>
    <property type="project" value="TreeGrafter"/>
</dbReference>
<keyword evidence="6" id="KW-1185">Reference proteome</keyword>
<dbReference type="InterPro" id="IPR045004">
    <property type="entry name" value="ECH_dom"/>
</dbReference>
<evidence type="ECO:0000256" key="1">
    <source>
        <dbReference type="ARBA" id="ARBA00001709"/>
    </source>
</evidence>